<proteinExistence type="predicted"/>
<keyword evidence="5" id="KW-1185">Reference proteome</keyword>
<evidence type="ECO:0000259" key="3">
    <source>
        <dbReference type="Pfam" id="PF01926"/>
    </source>
</evidence>
<dbReference type="SUPFAM" id="SSF52540">
    <property type="entry name" value="P-loop containing nucleoside triphosphate hydrolases"/>
    <property type="match status" value="1"/>
</dbReference>
<dbReference type="InterPro" id="IPR027417">
    <property type="entry name" value="P-loop_NTPase"/>
</dbReference>
<dbReference type="EMBL" id="KL197734">
    <property type="protein sequence ID" value="KDQ53304.1"/>
    <property type="molecule type" value="Genomic_DNA"/>
</dbReference>
<evidence type="ECO:0000256" key="1">
    <source>
        <dbReference type="SAM" id="MobiDB-lite"/>
    </source>
</evidence>
<evidence type="ECO:0000256" key="2">
    <source>
        <dbReference type="SAM" id="Phobius"/>
    </source>
</evidence>
<gene>
    <name evidence="4" type="ORF">JAAARDRAFT_39370</name>
</gene>
<feature type="transmembrane region" description="Helical" evidence="2">
    <location>
        <begin position="411"/>
        <end position="430"/>
    </location>
</feature>
<name>A0A067PES8_9AGAM</name>
<evidence type="ECO:0000313" key="5">
    <source>
        <dbReference type="Proteomes" id="UP000027265"/>
    </source>
</evidence>
<dbReference type="InterPro" id="IPR006073">
    <property type="entry name" value="GTP-bd"/>
</dbReference>
<keyword evidence="2" id="KW-0812">Transmembrane</keyword>
<organism evidence="4 5">
    <name type="scientific">Jaapia argillacea MUCL 33604</name>
    <dbReference type="NCBI Taxonomy" id="933084"/>
    <lineage>
        <taxon>Eukaryota</taxon>
        <taxon>Fungi</taxon>
        <taxon>Dikarya</taxon>
        <taxon>Basidiomycota</taxon>
        <taxon>Agaricomycotina</taxon>
        <taxon>Agaricomycetes</taxon>
        <taxon>Agaricomycetidae</taxon>
        <taxon>Jaapiales</taxon>
        <taxon>Jaapiaceae</taxon>
        <taxon>Jaapia</taxon>
    </lineage>
</organism>
<dbReference type="Gene3D" id="3.40.50.300">
    <property type="entry name" value="P-loop containing nucleotide triphosphate hydrolases"/>
    <property type="match status" value="1"/>
</dbReference>
<reference evidence="5" key="1">
    <citation type="journal article" date="2014" name="Proc. Natl. Acad. Sci. U.S.A.">
        <title>Extensive sampling of basidiomycete genomes demonstrates inadequacy of the white-rot/brown-rot paradigm for wood decay fungi.</title>
        <authorList>
            <person name="Riley R."/>
            <person name="Salamov A.A."/>
            <person name="Brown D.W."/>
            <person name="Nagy L.G."/>
            <person name="Floudas D."/>
            <person name="Held B.W."/>
            <person name="Levasseur A."/>
            <person name="Lombard V."/>
            <person name="Morin E."/>
            <person name="Otillar R."/>
            <person name="Lindquist E.A."/>
            <person name="Sun H."/>
            <person name="LaButti K.M."/>
            <person name="Schmutz J."/>
            <person name="Jabbour D."/>
            <person name="Luo H."/>
            <person name="Baker S.E."/>
            <person name="Pisabarro A.G."/>
            <person name="Walton J.D."/>
            <person name="Blanchette R.A."/>
            <person name="Henrissat B."/>
            <person name="Martin F."/>
            <person name="Cullen D."/>
            <person name="Hibbett D.S."/>
            <person name="Grigoriev I.V."/>
        </authorList>
    </citation>
    <scope>NUCLEOTIDE SEQUENCE [LARGE SCALE GENOMIC DNA]</scope>
    <source>
        <strain evidence="5">MUCL 33604</strain>
    </source>
</reference>
<dbReference type="PRINTS" id="PR00449">
    <property type="entry name" value="RASTRNSFRMNG"/>
</dbReference>
<dbReference type="GO" id="GO:0005525">
    <property type="term" value="F:GTP binding"/>
    <property type="evidence" value="ECO:0007669"/>
    <property type="project" value="InterPro"/>
</dbReference>
<accession>A0A067PES8</accession>
<feature type="transmembrane region" description="Helical" evidence="2">
    <location>
        <begin position="442"/>
        <end position="460"/>
    </location>
</feature>
<dbReference type="STRING" id="933084.A0A067PES8"/>
<dbReference type="Proteomes" id="UP000027265">
    <property type="component" value="Unassembled WGS sequence"/>
</dbReference>
<evidence type="ECO:0000313" key="4">
    <source>
        <dbReference type="EMBL" id="KDQ53304.1"/>
    </source>
</evidence>
<feature type="region of interest" description="Disordered" evidence="1">
    <location>
        <begin position="1"/>
        <end position="41"/>
    </location>
</feature>
<dbReference type="OrthoDB" id="391988at2759"/>
<keyword evidence="2" id="KW-0472">Membrane</keyword>
<dbReference type="Pfam" id="PF01926">
    <property type="entry name" value="MMR_HSR1"/>
    <property type="match status" value="1"/>
</dbReference>
<keyword evidence="2" id="KW-1133">Transmembrane helix</keyword>
<feature type="domain" description="G" evidence="3">
    <location>
        <begin position="53"/>
        <end position="177"/>
    </location>
</feature>
<dbReference type="HOGENOM" id="CLU_023805_2_1_1"/>
<protein>
    <recommendedName>
        <fullName evidence="3">G domain-containing protein</fullName>
    </recommendedName>
</protein>
<dbReference type="AlphaFoldDB" id="A0A067PES8"/>
<sequence length="538" mass="59965">MQSRFPEPSIAHSHIDMSQPSDSSTSLAVQETPNDSPLRSTTSEIFEDCDRFRVLLVGRSGVGKSSLINAIFKIEVASVQEFKAGEATIDKEMTSEENPMFVLHDSKGYEPGEAGNLGMLEKFVLERKVKPNKRDRLHAIWLCIATPIAGGRILETGDEKIFKLDRGNVPIIVVFTKYDVLVTKFRQELYRKGDHAEIDRKCAELASNEFEKTCLRQVESMKRKGLVTAVQLSTAKGYDETLRTLVQHTQDHMESTTLGHHRTHSLFNFSKSLRRRPADGKPPSNNVVSLSDSVPIVFGAAQRVDPDRKISDSIKVGRKKYWMGLASSTQFLGRTLDKCLVVLHNDIVKIWNIRGLEVFLLDQQFMAEISKVVEELRDTDTAAPNPNDVVVAAVPKVGAAVSLANAAANPGAPIIVPIVAVVLLASWAYAVYRKTPGTVRCLMGYIVGLIIIMHKVFGLMQNKDALSNESVMQTVRDYNQSPEKRDIHLAIRTFVDDTSIWKYTQKDIVFDRIVSLIEEHCQRPSENSGKSLVESSSV</sequence>
<dbReference type="InParanoid" id="A0A067PES8"/>
<feature type="compositionally biased region" description="Polar residues" evidence="1">
    <location>
        <begin position="16"/>
        <end position="41"/>
    </location>
</feature>